<evidence type="ECO:0000313" key="3">
    <source>
        <dbReference type="Proteomes" id="UP000602004"/>
    </source>
</evidence>
<reference evidence="3" key="1">
    <citation type="journal article" date="2019" name="Int. J. Syst. Evol. Microbiol.">
        <title>The Global Catalogue of Microorganisms (GCM) 10K type strain sequencing project: providing services to taxonomists for standard genome sequencing and annotation.</title>
        <authorList>
            <consortium name="The Broad Institute Genomics Platform"/>
            <consortium name="The Broad Institute Genome Sequencing Center for Infectious Disease"/>
            <person name="Wu L."/>
            <person name="Ma J."/>
        </authorList>
    </citation>
    <scope>NUCLEOTIDE SEQUENCE [LARGE SCALE GENOMIC DNA]</scope>
    <source>
        <strain evidence="3">CGMCC 1.15103</strain>
    </source>
</reference>
<name>A0ABQ1MP13_9BURK</name>
<gene>
    <name evidence="2" type="ORF">GCM10011400_32730</name>
</gene>
<organism evidence="2 3">
    <name type="scientific">Paraburkholderia caffeinilytica</name>
    <dbReference type="NCBI Taxonomy" id="1761016"/>
    <lineage>
        <taxon>Bacteria</taxon>
        <taxon>Pseudomonadati</taxon>
        <taxon>Pseudomonadota</taxon>
        <taxon>Betaproteobacteria</taxon>
        <taxon>Burkholderiales</taxon>
        <taxon>Burkholderiaceae</taxon>
        <taxon>Paraburkholderia</taxon>
    </lineage>
</organism>
<proteinExistence type="predicted"/>
<comment type="caution">
    <text evidence="2">The sequence shown here is derived from an EMBL/GenBank/DDBJ whole genome shotgun (WGS) entry which is preliminary data.</text>
</comment>
<keyword evidence="3" id="KW-1185">Reference proteome</keyword>
<dbReference type="Proteomes" id="UP000602004">
    <property type="component" value="Unassembled WGS sequence"/>
</dbReference>
<evidence type="ECO:0000256" key="1">
    <source>
        <dbReference type="SAM" id="MobiDB-lite"/>
    </source>
</evidence>
<sequence length="75" mass="8151">MGNSTPNWGFTLTNAMNSPATIGRDGNNAKPRAAHAIVNNEFCPYQMARATPGNARKGLIVVQLNGRKTCRNEYT</sequence>
<dbReference type="EMBL" id="BMHL01000005">
    <property type="protein sequence ID" value="GGC43209.1"/>
    <property type="molecule type" value="Genomic_DNA"/>
</dbReference>
<feature type="region of interest" description="Disordered" evidence="1">
    <location>
        <begin position="1"/>
        <end position="28"/>
    </location>
</feature>
<protein>
    <submittedName>
        <fullName evidence="2">Uncharacterized protein</fullName>
    </submittedName>
</protein>
<accession>A0ABQ1MP13</accession>
<evidence type="ECO:0000313" key="2">
    <source>
        <dbReference type="EMBL" id="GGC43209.1"/>
    </source>
</evidence>
<feature type="compositionally biased region" description="Polar residues" evidence="1">
    <location>
        <begin position="1"/>
        <end position="20"/>
    </location>
</feature>